<reference evidence="1" key="1">
    <citation type="submission" date="2022-09" db="EMBL/GenBank/DDBJ databases">
        <title>A Global Phylogenomic Analysis of the Shiitake Genus Lentinula.</title>
        <authorList>
            <consortium name="DOE Joint Genome Institute"/>
            <person name="Sierra-Patev S."/>
            <person name="Min B."/>
            <person name="Naranjo-Ortiz M."/>
            <person name="Looney B."/>
            <person name="Konkel Z."/>
            <person name="Slot J.C."/>
            <person name="Sakamoto Y."/>
            <person name="Steenwyk J.L."/>
            <person name="Rokas A."/>
            <person name="Carro J."/>
            <person name="Camarero S."/>
            <person name="Ferreira P."/>
            <person name="Molpeceres G."/>
            <person name="Ruiz-Duenas F.J."/>
            <person name="Serrano A."/>
            <person name="Henrissat B."/>
            <person name="Drula E."/>
            <person name="Hughes K.W."/>
            <person name="Mata J.L."/>
            <person name="Ishikawa N.K."/>
            <person name="Vargas-Isla R."/>
            <person name="Ushijima S."/>
            <person name="Smith C.A."/>
            <person name="Ahrendt S."/>
            <person name="Andreopoulos W."/>
            <person name="He G."/>
            <person name="Labutti K."/>
            <person name="Lipzen A."/>
            <person name="Ng V."/>
            <person name="Riley R."/>
            <person name="Sandor L."/>
            <person name="Barry K."/>
            <person name="Martinez A.T."/>
            <person name="Xiao Y."/>
            <person name="Gibbons J.G."/>
            <person name="Terashima K."/>
            <person name="Grigoriev I.V."/>
            <person name="Hibbett D.S."/>
        </authorList>
    </citation>
    <scope>NUCLEOTIDE SEQUENCE</scope>
    <source>
        <strain evidence="1">TMI1499</strain>
    </source>
</reference>
<proteinExistence type="predicted"/>
<organism evidence="1 2">
    <name type="scientific">Lentinula aff. lateritia</name>
    <dbReference type="NCBI Taxonomy" id="2804960"/>
    <lineage>
        <taxon>Eukaryota</taxon>
        <taxon>Fungi</taxon>
        <taxon>Dikarya</taxon>
        <taxon>Basidiomycota</taxon>
        <taxon>Agaricomycotina</taxon>
        <taxon>Agaricomycetes</taxon>
        <taxon>Agaricomycetidae</taxon>
        <taxon>Agaricales</taxon>
        <taxon>Marasmiineae</taxon>
        <taxon>Omphalotaceae</taxon>
        <taxon>Lentinula</taxon>
    </lineage>
</organism>
<comment type="caution">
    <text evidence="1">The sequence shown here is derived from an EMBL/GenBank/DDBJ whole genome shotgun (WGS) entry which is preliminary data.</text>
</comment>
<gene>
    <name evidence="1" type="ORF">F5876DRAFT_82940</name>
</gene>
<dbReference type="EMBL" id="MU795923">
    <property type="protein sequence ID" value="KAJ3804570.1"/>
    <property type="molecule type" value="Genomic_DNA"/>
</dbReference>
<protein>
    <submittedName>
        <fullName evidence="1">Uncharacterized protein</fullName>
    </submittedName>
</protein>
<dbReference type="Proteomes" id="UP001163835">
    <property type="component" value="Unassembled WGS sequence"/>
</dbReference>
<name>A0ACC1TJ94_9AGAR</name>
<evidence type="ECO:0000313" key="2">
    <source>
        <dbReference type="Proteomes" id="UP001163835"/>
    </source>
</evidence>
<evidence type="ECO:0000313" key="1">
    <source>
        <dbReference type="EMBL" id="KAJ3804570.1"/>
    </source>
</evidence>
<keyword evidence="2" id="KW-1185">Reference proteome</keyword>
<accession>A0ACC1TJ94</accession>
<sequence>MSLQLRLTGLFNSTRSGIKVDVILMARNGRYVDWIFASSDLRGPFRTKTAQWSKIQKSGMTSTSPPGIVWFGSKWLEATEIGATQKGHGKYDASQEEDVTHDDVELGEILFSTVFPASRAVDDFPPSAYHIHQGYHVPDYRLGWVVTVTEAKELLKPAPEGREPIDYYRYDLLPSRWGTTKAKSCVNLIGTYGITSGKNETYVYN</sequence>